<feature type="domain" description="HTH arsR-type" evidence="4">
    <location>
        <begin position="6"/>
        <end position="101"/>
    </location>
</feature>
<dbReference type="SMART" id="SM00418">
    <property type="entry name" value="HTH_ARSR"/>
    <property type="match status" value="1"/>
</dbReference>
<dbReference type="RefSeq" id="WP_345360935.1">
    <property type="nucleotide sequence ID" value="NZ_BAABII010000005.1"/>
</dbReference>
<protein>
    <submittedName>
        <fullName evidence="5">ArsR/SmtB family transcription factor</fullName>
    </submittedName>
</protein>
<reference evidence="5 6" key="1">
    <citation type="submission" date="2024-08" db="EMBL/GenBank/DDBJ databases">
        <title>Genome mining of Saccharopolyspora cebuensis PGLac3 from Nigerian medicinal plant.</title>
        <authorList>
            <person name="Ezeobiora C.E."/>
            <person name="Igbokwe N.H."/>
            <person name="Amin D.H."/>
            <person name="Mendie U.E."/>
        </authorList>
    </citation>
    <scope>NUCLEOTIDE SEQUENCE [LARGE SCALE GENOMIC DNA]</scope>
    <source>
        <strain evidence="5 6">PGLac3</strain>
    </source>
</reference>
<dbReference type="InterPro" id="IPR001845">
    <property type="entry name" value="HTH_ArsR_DNA-bd_dom"/>
</dbReference>
<keyword evidence="1" id="KW-0805">Transcription regulation</keyword>
<accession>A0ABV4CCI3</accession>
<proteinExistence type="predicted"/>
<keyword evidence="3" id="KW-0804">Transcription</keyword>
<evidence type="ECO:0000313" key="6">
    <source>
        <dbReference type="Proteomes" id="UP001564626"/>
    </source>
</evidence>
<dbReference type="Proteomes" id="UP001564626">
    <property type="component" value="Unassembled WGS sequence"/>
</dbReference>
<evidence type="ECO:0000259" key="4">
    <source>
        <dbReference type="PROSITE" id="PS50987"/>
    </source>
</evidence>
<evidence type="ECO:0000256" key="3">
    <source>
        <dbReference type="ARBA" id="ARBA00023163"/>
    </source>
</evidence>
<name>A0ABV4CCI3_9PSEU</name>
<evidence type="ECO:0000313" key="5">
    <source>
        <dbReference type="EMBL" id="MEY8038213.1"/>
    </source>
</evidence>
<keyword evidence="6" id="KW-1185">Reference proteome</keyword>
<organism evidence="5 6">
    <name type="scientific">Saccharopolyspora cebuensis</name>
    <dbReference type="NCBI Taxonomy" id="418759"/>
    <lineage>
        <taxon>Bacteria</taxon>
        <taxon>Bacillati</taxon>
        <taxon>Actinomycetota</taxon>
        <taxon>Actinomycetes</taxon>
        <taxon>Pseudonocardiales</taxon>
        <taxon>Pseudonocardiaceae</taxon>
        <taxon>Saccharopolyspora</taxon>
    </lineage>
</organism>
<sequence>MSAFDDVRDGLANRTDVFKALSDPVRMDLFLRIATADEISCTEIVADADVSASTVSYHVKILKTAGLVAVRKQGRNYHYTARPAALIELADLLTGIATAGRSAPAA</sequence>
<dbReference type="InterPro" id="IPR051081">
    <property type="entry name" value="HTH_MetalResp_TranReg"/>
</dbReference>
<dbReference type="NCBIfam" id="NF033788">
    <property type="entry name" value="HTH_metalloreg"/>
    <property type="match status" value="1"/>
</dbReference>
<dbReference type="InterPro" id="IPR036388">
    <property type="entry name" value="WH-like_DNA-bd_sf"/>
</dbReference>
<dbReference type="Gene3D" id="1.10.10.10">
    <property type="entry name" value="Winged helix-like DNA-binding domain superfamily/Winged helix DNA-binding domain"/>
    <property type="match status" value="1"/>
</dbReference>
<dbReference type="PROSITE" id="PS50987">
    <property type="entry name" value="HTH_ARSR_2"/>
    <property type="match status" value="1"/>
</dbReference>
<gene>
    <name evidence="5" type="ORF">AB8O55_02280</name>
</gene>
<dbReference type="InterPro" id="IPR036390">
    <property type="entry name" value="WH_DNA-bd_sf"/>
</dbReference>
<dbReference type="SUPFAM" id="SSF46785">
    <property type="entry name" value="Winged helix' DNA-binding domain"/>
    <property type="match status" value="1"/>
</dbReference>
<dbReference type="PANTHER" id="PTHR33154:SF33">
    <property type="entry name" value="TRANSCRIPTIONAL REPRESSOR SDPR"/>
    <property type="match status" value="1"/>
</dbReference>
<dbReference type="PANTHER" id="PTHR33154">
    <property type="entry name" value="TRANSCRIPTIONAL REGULATOR, ARSR FAMILY"/>
    <property type="match status" value="1"/>
</dbReference>
<evidence type="ECO:0000256" key="2">
    <source>
        <dbReference type="ARBA" id="ARBA00023125"/>
    </source>
</evidence>
<dbReference type="EMBL" id="JBGEHV010000002">
    <property type="protein sequence ID" value="MEY8038213.1"/>
    <property type="molecule type" value="Genomic_DNA"/>
</dbReference>
<dbReference type="Pfam" id="PF12840">
    <property type="entry name" value="HTH_20"/>
    <property type="match status" value="1"/>
</dbReference>
<comment type="caution">
    <text evidence="5">The sequence shown here is derived from an EMBL/GenBank/DDBJ whole genome shotgun (WGS) entry which is preliminary data.</text>
</comment>
<evidence type="ECO:0000256" key="1">
    <source>
        <dbReference type="ARBA" id="ARBA00023015"/>
    </source>
</evidence>
<dbReference type="InterPro" id="IPR011991">
    <property type="entry name" value="ArsR-like_HTH"/>
</dbReference>
<dbReference type="PRINTS" id="PR00778">
    <property type="entry name" value="HTHARSR"/>
</dbReference>
<keyword evidence="2" id="KW-0238">DNA-binding</keyword>
<dbReference type="CDD" id="cd00090">
    <property type="entry name" value="HTH_ARSR"/>
    <property type="match status" value="1"/>
</dbReference>